<proteinExistence type="predicted"/>
<reference evidence="1" key="2">
    <citation type="submission" date="2020-11" db="EMBL/GenBank/DDBJ databases">
        <authorList>
            <person name="McCartney M.A."/>
            <person name="Auch B."/>
            <person name="Kono T."/>
            <person name="Mallez S."/>
            <person name="Becker A."/>
            <person name="Gohl D.M."/>
            <person name="Silverstein K.A.T."/>
            <person name="Koren S."/>
            <person name="Bechman K.B."/>
            <person name="Herman A."/>
            <person name="Abrahante J.E."/>
            <person name="Garbe J."/>
        </authorList>
    </citation>
    <scope>NUCLEOTIDE SEQUENCE</scope>
    <source>
        <strain evidence="1">Duluth1</strain>
        <tissue evidence="1">Whole animal</tissue>
    </source>
</reference>
<dbReference type="Proteomes" id="UP000828390">
    <property type="component" value="Unassembled WGS sequence"/>
</dbReference>
<dbReference type="EMBL" id="JAIWYP010000015">
    <property type="protein sequence ID" value="KAH3703870.1"/>
    <property type="molecule type" value="Genomic_DNA"/>
</dbReference>
<feature type="non-terminal residue" evidence="1">
    <location>
        <position position="1"/>
    </location>
</feature>
<reference evidence="1" key="1">
    <citation type="journal article" date="2019" name="bioRxiv">
        <title>The Genome of the Zebra Mussel, Dreissena polymorpha: A Resource for Invasive Species Research.</title>
        <authorList>
            <person name="McCartney M.A."/>
            <person name="Auch B."/>
            <person name="Kono T."/>
            <person name="Mallez S."/>
            <person name="Zhang Y."/>
            <person name="Obille A."/>
            <person name="Becker A."/>
            <person name="Abrahante J.E."/>
            <person name="Garbe J."/>
            <person name="Badalamenti J.P."/>
            <person name="Herman A."/>
            <person name="Mangelson H."/>
            <person name="Liachko I."/>
            <person name="Sullivan S."/>
            <person name="Sone E.D."/>
            <person name="Koren S."/>
            <person name="Silverstein K.A.T."/>
            <person name="Beckman K.B."/>
            <person name="Gohl D.M."/>
        </authorList>
    </citation>
    <scope>NUCLEOTIDE SEQUENCE</scope>
    <source>
        <strain evidence="1">Duluth1</strain>
        <tissue evidence="1">Whole animal</tissue>
    </source>
</reference>
<keyword evidence="2" id="KW-1185">Reference proteome</keyword>
<comment type="caution">
    <text evidence="1">The sequence shown here is derived from an EMBL/GenBank/DDBJ whole genome shotgun (WGS) entry which is preliminary data.</text>
</comment>
<protein>
    <submittedName>
        <fullName evidence="1">Uncharacterized protein</fullName>
    </submittedName>
</protein>
<evidence type="ECO:0000313" key="1">
    <source>
        <dbReference type="EMBL" id="KAH3703870.1"/>
    </source>
</evidence>
<name>A0A9D3YRI3_DREPO</name>
<gene>
    <name evidence="1" type="ORF">DPMN_078920</name>
</gene>
<evidence type="ECO:0000313" key="2">
    <source>
        <dbReference type="Proteomes" id="UP000828390"/>
    </source>
</evidence>
<organism evidence="1 2">
    <name type="scientific">Dreissena polymorpha</name>
    <name type="common">Zebra mussel</name>
    <name type="synonym">Mytilus polymorpha</name>
    <dbReference type="NCBI Taxonomy" id="45954"/>
    <lineage>
        <taxon>Eukaryota</taxon>
        <taxon>Metazoa</taxon>
        <taxon>Spiralia</taxon>
        <taxon>Lophotrochozoa</taxon>
        <taxon>Mollusca</taxon>
        <taxon>Bivalvia</taxon>
        <taxon>Autobranchia</taxon>
        <taxon>Heteroconchia</taxon>
        <taxon>Euheterodonta</taxon>
        <taxon>Imparidentia</taxon>
        <taxon>Neoheterodontei</taxon>
        <taxon>Myida</taxon>
        <taxon>Dreissenoidea</taxon>
        <taxon>Dreissenidae</taxon>
        <taxon>Dreissena</taxon>
    </lineage>
</organism>
<sequence>MSRLIYFHQKFDLNQPGDRESKVKFPAPGSHVFQTTRTIFKLVQYIIGTNLLTKFHEDRTINVAFRVLTRQMLTLHDAQHTNVITKTLHEHIVFRRAKKVSVGKE</sequence>
<accession>A0A9D3YRI3</accession>
<dbReference type="AlphaFoldDB" id="A0A9D3YRI3"/>